<accession>A0ABW1I495</accession>
<gene>
    <name evidence="1" type="ORF">ACFQH9_06525</name>
</gene>
<organism evidence="1 2">
    <name type="scientific">Pseudonocardia lutea</name>
    <dbReference type="NCBI Taxonomy" id="2172015"/>
    <lineage>
        <taxon>Bacteria</taxon>
        <taxon>Bacillati</taxon>
        <taxon>Actinomycetota</taxon>
        <taxon>Actinomycetes</taxon>
        <taxon>Pseudonocardiales</taxon>
        <taxon>Pseudonocardiaceae</taxon>
        <taxon>Pseudonocardia</taxon>
    </lineage>
</organism>
<dbReference type="Proteomes" id="UP001596119">
    <property type="component" value="Unassembled WGS sequence"/>
</dbReference>
<evidence type="ECO:0000313" key="1">
    <source>
        <dbReference type="EMBL" id="MFC5947925.1"/>
    </source>
</evidence>
<dbReference type="Pfam" id="PF10825">
    <property type="entry name" value="DUF2752"/>
    <property type="match status" value="1"/>
</dbReference>
<sequence>MVGLGLQCPFHEVTGLFCPACGATRAVLALARGDVLAAGRDNALLLMLAACSAIALVPPPRTRIHIVFTTREWPTLALCAVLLAFAVVRNLPGASFLRPPA</sequence>
<dbReference type="EMBL" id="JBHSQK010000011">
    <property type="protein sequence ID" value="MFC5947925.1"/>
    <property type="molecule type" value="Genomic_DNA"/>
</dbReference>
<name>A0ABW1I495_9PSEU</name>
<evidence type="ECO:0000313" key="2">
    <source>
        <dbReference type="Proteomes" id="UP001596119"/>
    </source>
</evidence>
<reference evidence="2" key="1">
    <citation type="journal article" date="2019" name="Int. J. Syst. Evol. Microbiol.">
        <title>The Global Catalogue of Microorganisms (GCM) 10K type strain sequencing project: providing services to taxonomists for standard genome sequencing and annotation.</title>
        <authorList>
            <consortium name="The Broad Institute Genomics Platform"/>
            <consortium name="The Broad Institute Genome Sequencing Center for Infectious Disease"/>
            <person name="Wu L."/>
            <person name="Ma J."/>
        </authorList>
    </citation>
    <scope>NUCLEOTIDE SEQUENCE [LARGE SCALE GENOMIC DNA]</scope>
    <source>
        <strain evidence="2">CGMCC 4.7397</strain>
    </source>
</reference>
<proteinExistence type="predicted"/>
<dbReference type="RefSeq" id="WP_379565201.1">
    <property type="nucleotide sequence ID" value="NZ_JBHSQK010000011.1"/>
</dbReference>
<keyword evidence="2" id="KW-1185">Reference proteome</keyword>
<comment type="caution">
    <text evidence="1">The sequence shown here is derived from an EMBL/GenBank/DDBJ whole genome shotgun (WGS) entry which is preliminary data.</text>
</comment>
<protein>
    <submittedName>
        <fullName evidence="1">DUF2752 domain-containing protein</fullName>
    </submittedName>
</protein>
<dbReference type="InterPro" id="IPR021215">
    <property type="entry name" value="DUF2752"/>
</dbReference>